<dbReference type="AlphaFoldDB" id="A0A926E9Z2"/>
<evidence type="ECO:0000256" key="4">
    <source>
        <dbReference type="ARBA" id="ARBA00022679"/>
    </source>
</evidence>
<accession>A0A926E9Z2</accession>
<dbReference type="PANTHER" id="PTHR43648">
    <property type="entry name" value="ELECTRON TRANSFER FLAVOPROTEIN BETA SUBUNIT LYSINE METHYLTRANSFERASE"/>
    <property type="match status" value="1"/>
</dbReference>
<proteinExistence type="inferred from homology"/>
<dbReference type="CDD" id="cd02440">
    <property type="entry name" value="AdoMet_MTases"/>
    <property type="match status" value="1"/>
</dbReference>
<comment type="similarity">
    <text evidence="1 6">Belongs to the methyltransferase superfamily. PrmA family.</text>
</comment>
<dbReference type="SUPFAM" id="SSF53335">
    <property type="entry name" value="S-adenosyl-L-methionine-dependent methyltransferases"/>
    <property type="match status" value="1"/>
</dbReference>
<keyword evidence="7" id="KW-0689">Ribosomal protein</keyword>
<evidence type="ECO:0000256" key="5">
    <source>
        <dbReference type="ARBA" id="ARBA00022691"/>
    </source>
</evidence>
<dbReference type="PIRSF" id="PIRSF000401">
    <property type="entry name" value="RPL11_MTase"/>
    <property type="match status" value="1"/>
</dbReference>
<comment type="subcellular location">
    <subcellularLocation>
        <location evidence="6">Cytoplasm</location>
    </subcellularLocation>
</comment>
<dbReference type="HAMAP" id="MF_00735">
    <property type="entry name" value="Methyltr_PrmA"/>
    <property type="match status" value="1"/>
</dbReference>
<sequence length="324" mass="36157">MKYIEFKVRASRQGIEQVTAMFMSKGIDSVSITDPADMEDILNKKNEYDWDYVDDQLKEDLEREPSISAYFEDTPENREKIQELKIAVMMLKSKELEGLYGWDVDFGRLYAEAVTVDDEDWKDKWKENFKPSKITKRIVVKPTWEEYIAGDGEIVLQIDPGMAFGTGTHETTSLCLRLMEKYLSDFPENKKVLDIGCGSGILSIAAALLGAGEVMAVEIDKDAVSVAEENVKLNGVLNNVSVVQGDLTKGIDFKADIIVANLMADLVMVLAESAANHMEDGGIFISSGILTEKKETVSEAIRNAGFEILEIEEDGEWCAIVARR</sequence>
<gene>
    <name evidence="6 7" type="primary">prmA</name>
    <name evidence="7" type="ORF">H8692_10260</name>
</gene>
<dbReference type="GO" id="GO:0008276">
    <property type="term" value="F:protein methyltransferase activity"/>
    <property type="evidence" value="ECO:0007669"/>
    <property type="project" value="UniProtKB-UniRule"/>
</dbReference>
<name>A0A926E9Z2_9FIRM</name>
<dbReference type="RefSeq" id="WP_187525636.1">
    <property type="nucleotide sequence ID" value="NZ_JACRTA010000003.1"/>
</dbReference>
<organism evidence="7 8">
    <name type="scientific">Lentihominibacter hominis</name>
    <dbReference type="NCBI Taxonomy" id="2763645"/>
    <lineage>
        <taxon>Bacteria</taxon>
        <taxon>Bacillati</taxon>
        <taxon>Bacillota</taxon>
        <taxon>Clostridia</taxon>
        <taxon>Peptostreptococcales</taxon>
        <taxon>Anaerovoracaceae</taxon>
        <taxon>Lentihominibacter</taxon>
    </lineage>
</organism>
<evidence type="ECO:0000256" key="2">
    <source>
        <dbReference type="ARBA" id="ARBA00022490"/>
    </source>
</evidence>
<keyword evidence="8" id="KW-1185">Reference proteome</keyword>
<reference evidence="7" key="1">
    <citation type="submission" date="2020-08" db="EMBL/GenBank/DDBJ databases">
        <title>Genome public.</title>
        <authorList>
            <person name="Liu C."/>
            <person name="Sun Q."/>
        </authorList>
    </citation>
    <scope>NUCLEOTIDE SEQUENCE</scope>
    <source>
        <strain evidence="7">NSJ-24</strain>
    </source>
</reference>
<dbReference type="EC" id="2.1.1.-" evidence="6"/>
<evidence type="ECO:0000313" key="7">
    <source>
        <dbReference type="EMBL" id="MBC8569140.1"/>
    </source>
</evidence>
<dbReference type="InterPro" id="IPR029063">
    <property type="entry name" value="SAM-dependent_MTases_sf"/>
</dbReference>
<comment type="caution">
    <text evidence="7">The sequence shown here is derived from an EMBL/GenBank/DDBJ whole genome shotgun (WGS) entry which is preliminary data.</text>
</comment>
<dbReference type="GO" id="GO:0005737">
    <property type="term" value="C:cytoplasm"/>
    <property type="evidence" value="ECO:0007669"/>
    <property type="project" value="UniProtKB-SubCell"/>
</dbReference>
<comment type="catalytic activity">
    <reaction evidence="6">
        <text>L-lysyl-[protein] + 3 S-adenosyl-L-methionine = N(6),N(6),N(6)-trimethyl-L-lysyl-[protein] + 3 S-adenosyl-L-homocysteine + 3 H(+)</text>
        <dbReference type="Rhea" id="RHEA:54192"/>
        <dbReference type="Rhea" id="RHEA-COMP:9752"/>
        <dbReference type="Rhea" id="RHEA-COMP:13826"/>
        <dbReference type="ChEBI" id="CHEBI:15378"/>
        <dbReference type="ChEBI" id="CHEBI:29969"/>
        <dbReference type="ChEBI" id="CHEBI:57856"/>
        <dbReference type="ChEBI" id="CHEBI:59789"/>
        <dbReference type="ChEBI" id="CHEBI:61961"/>
    </reaction>
</comment>
<evidence type="ECO:0000313" key="8">
    <source>
        <dbReference type="Proteomes" id="UP000610862"/>
    </source>
</evidence>
<dbReference type="NCBIfam" id="TIGR00406">
    <property type="entry name" value="prmA"/>
    <property type="match status" value="1"/>
</dbReference>
<dbReference type="GO" id="GO:0000179">
    <property type="term" value="F:rRNA (adenine-N6,N6-)-dimethyltransferase activity"/>
    <property type="evidence" value="ECO:0007669"/>
    <property type="project" value="InterPro"/>
</dbReference>
<keyword evidence="7" id="KW-0687">Ribonucleoprotein</keyword>
<keyword evidence="3 6" id="KW-0489">Methyltransferase</keyword>
<protein>
    <recommendedName>
        <fullName evidence="6">Ribosomal protein L11 methyltransferase</fullName>
        <shortName evidence="6">L11 Mtase</shortName>
        <ecNumber evidence="6">2.1.1.-</ecNumber>
    </recommendedName>
</protein>
<dbReference type="InterPro" id="IPR004498">
    <property type="entry name" value="Ribosomal_PrmA_MeTrfase"/>
</dbReference>
<dbReference type="Gene3D" id="3.40.50.150">
    <property type="entry name" value="Vaccinia Virus protein VP39"/>
    <property type="match status" value="1"/>
</dbReference>
<comment type="function">
    <text evidence="6">Methylates ribosomal protein L11.</text>
</comment>
<dbReference type="PANTHER" id="PTHR43648:SF1">
    <property type="entry name" value="ELECTRON TRANSFER FLAVOPROTEIN BETA SUBUNIT LYSINE METHYLTRANSFERASE"/>
    <property type="match status" value="1"/>
</dbReference>
<dbReference type="Pfam" id="PF06325">
    <property type="entry name" value="PrmA"/>
    <property type="match status" value="1"/>
</dbReference>
<keyword evidence="4 6" id="KW-0808">Transferase</keyword>
<dbReference type="EMBL" id="JACRTA010000003">
    <property type="protein sequence ID" value="MBC8569140.1"/>
    <property type="molecule type" value="Genomic_DNA"/>
</dbReference>
<dbReference type="PROSITE" id="PS01131">
    <property type="entry name" value="RRNA_A_DIMETH"/>
    <property type="match status" value="1"/>
</dbReference>
<dbReference type="GO" id="GO:0005840">
    <property type="term" value="C:ribosome"/>
    <property type="evidence" value="ECO:0007669"/>
    <property type="project" value="UniProtKB-KW"/>
</dbReference>
<evidence type="ECO:0000256" key="6">
    <source>
        <dbReference type="HAMAP-Rule" id="MF_00735"/>
    </source>
</evidence>
<evidence type="ECO:0000256" key="3">
    <source>
        <dbReference type="ARBA" id="ARBA00022603"/>
    </source>
</evidence>
<dbReference type="InterPro" id="IPR050078">
    <property type="entry name" value="Ribosomal_L11_MeTrfase_PrmA"/>
</dbReference>
<keyword evidence="2 6" id="KW-0963">Cytoplasm</keyword>
<keyword evidence="5 6" id="KW-0949">S-adenosyl-L-methionine</keyword>
<dbReference type="Proteomes" id="UP000610862">
    <property type="component" value="Unassembled WGS sequence"/>
</dbReference>
<dbReference type="InterPro" id="IPR020596">
    <property type="entry name" value="rRNA_Ade_Mease_Trfase_CS"/>
</dbReference>
<evidence type="ECO:0000256" key="1">
    <source>
        <dbReference type="ARBA" id="ARBA00009741"/>
    </source>
</evidence>
<comment type="caution">
    <text evidence="6">Lacks conserved residue(s) required for the propagation of feature annotation.</text>
</comment>